<dbReference type="Proteomes" id="UP001371456">
    <property type="component" value="Unassembled WGS sequence"/>
</dbReference>
<gene>
    <name evidence="6" type="ORF">RDI58_022920</name>
</gene>
<dbReference type="PANTHER" id="PTHR45980">
    <property type="match status" value="1"/>
</dbReference>
<keyword evidence="1" id="KW-0645">Protease</keyword>
<dbReference type="InterPro" id="IPR046449">
    <property type="entry name" value="DEGP_PDZ_sf"/>
</dbReference>
<accession>A0AAN8T8P2</accession>
<dbReference type="Pfam" id="PF17815">
    <property type="entry name" value="PDZ_3"/>
    <property type="match status" value="1"/>
</dbReference>
<dbReference type="Gene3D" id="2.30.42.10">
    <property type="match status" value="1"/>
</dbReference>
<evidence type="ECO:0000256" key="2">
    <source>
        <dbReference type="ARBA" id="ARBA00022801"/>
    </source>
</evidence>
<evidence type="ECO:0000313" key="7">
    <source>
        <dbReference type="Proteomes" id="UP001371456"/>
    </source>
</evidence>
<dbReference type="AlphaFoldDB" id="A0AAN8T8P2"/>
<dbReference type="EMBL" id="JBANQN010000009">
    <property type="protein sequence ID" value="KAK6780736.1"/>
    <property type="molecule type" value="Genomic_DNA"/>
</dbReference>
<evidence type="ECO:0000256" key="3">
    <source>
        <dbReference type="ARBA" id="ARBA00022825"/>
    </source>
</evidence>
<evidence type="ECO:0000259" key="5">
    <source>
        <dbReference type="Pfam" id="PF17815"/>
    </source>
</evidence>
<name>A0AAN8T8P2_SOLBU</name>
<proteinExistence type="predicted"/>
<feature type="region of interest" description="Disordered" evidence="4">
    <location>
        <begin position="292"/>
        <end position="374"/>
    </location>
</feature>
<dbReference type="SUPFAM" id="SSF50156">
    <property type="entry name" value="PDZ domain-like"/>
    <property type="match status" value="1"/>
</dbReference>
<dbReference type="Pfam" id="PF13365">
    <property type="entry name" value="Trypsin_2"/>
    <property type="match status" value="1"/>
</dbReference>
<feature type="domain" description="Protease Do-like PDZ" evidence="5">
    <location>
        <begin position="689"/>
        <end position="752"/>
    </location>
</feature>
<keyword evidence="2" id="KW-0378">Hydrolase</keyword>
<dbReference type="GO" id="GO:0006508">
    <property type="term" value="P:proteolysis"/>
    <property type="evidence" value="ECO:0007669"/>
    <property type="project" value="UniProtKB-KW"/>
</dbReference>
<dbReference type="PANTHER" id="PTHR45980:SF6">
    <property type="entry name" value="PROTEASE DO-LIKE 2, CHLOROPLASTIC"/>
    <property type="match status" value="1"/>
</dbReference>
<dbReference type="CDD" id="cd06779">
    <property type="entry name" value="cpPDZ_Deg_HtrA-like"/>
    <property type="match status" value="1"/>
</dbReference>
<dbReference type="Gene3D" id="3.20.190.20">
    <property type="match status" value="1"/>
</dbReference>
<dbReference type="InterPro" id="IPR036291">
    <property type="entry name" value="NAD(P)-bd_dom_sf"/>
</dbReference>
<dbReference type="GO" id="GO:0004252">
    <property type="term" value="F:serine-type endopeptidase activity"/>
    <property type="evidence" value="ECO:0007669"/>
    <property type="project" value="TreeGrafter"/>
</dbReference>
<dbReference type="SUPFAM" id="SSF50494">
    <property type="entry name" value="Trypsin-like serine proteases"/>
    <property type="match status" value="1"/>
</dbReference>
<feature type="compositionally biased region" description="Basic and acidic residues" evidence="4">
    <location>
        <begin position="327"/>
        <end position="348"/>
    </location>
</feature>
<dbReference type="InterPro" id="IPR041517">
    <property type="entry name" value="DEGP_PDZ"/>
</dbReference>
<comment type="caution">
    <text evidence="6">The sequence shown here is derived from an EMBL/GenBank/DDBJ whole genome shotgun (WGS) entry which is preliminary data.</text>
</comment>
<dbReference type="InterPro" id="IPR036034">
    <property type="entry name" value="PDZ_sf"/>
</dbReference>
<dbReference type="Gene3D" id="2.40.10.120">
    <property type="match status" value="1"/>
</dbReference>
<keyword evidence="3" id="KW-0720">Serine protease</keyword>
<evidence type="ECO:0000256" key="1">
    <source>
        <dbReference type="ARBA" id="ARBA00022670"/>
    </source>
</evidence>
<protein>
    <recommendedName>
        <fullName evidence="5">Protease Do-like PDZ domain-containing protein</fullName>
    </recommendedName>
</protein>
<dbReference type="PRINTS" id="PR00081">
    <property type="entry name" value="GDHRDH"/>
</dbReference>
<reference evidence="6 7" key="1">
    <citation type="submission" date="2024-02" db="EMBL/GenBank/DDBJ databases">
        <title>de novo genome assembly of Solanum bulbocastanum strain 11H21.</title>
        <authorList>
            <person name="Hosaka A.J."/>
        </authorList>
    </citation>
    <scope>NUCLEOTIDE SEQUENCE [LARGE SCALE GENOMIC DNA]</scope>
    <source>
        <tissue evidence="6">Young leaves</tissue>
    </source>
</reference>
<dbReference type="InterPro" id="IPR009003">
    <property type="entry name" value="Peptidase_S1_PA"/>
</dbReference>
<dbReference type="Pfam" id="PF13561">
    <property type="entry name" value="adh_short_C2"/>
    <property type="match status" value="1"/>
</dbReference>
<evidence type="ECO:0000256" key="4">
    <source>
        <dbReference type="SAM" id="MobiDB-lite"/>
    </source>
</evidence>
<keyword evidence="7" id="KW-1185">Reference proteome</keyword>
<organism evidence="6 7">
    <name type="scientific">Solanum bulbocastanum</name>
    <name type="common">Wild potato</name>
    <dbReference type="NCBI Taxonomy" id="147425"/>
    <lineage>
        <taxon>Eukaryota</taxon>
        <taxon>Viridiplantae</taxon>
        <taxon>Streptophyta</taxon>
        <taxon>Embryophyta</taxon>
        <taxon>Tracheophyta</taxon>
        <taxon>Spermatophyta</taxon>
        <taxon>Magnoliopsida</taxon>
        <taxon>eudicotyledons</taxon>
        <taxon>Gunneridae</taxon>
        <taxon>Pentapetalae</taxon>
        <taxon>asterids</taxon>
        <taxon>lamiids</taxon>
        <taxon>Solanales</taxon>
        <taxon>Solanaceae</taxon>
        <taxon>Solanoideae</taxon>
        <taxon>Solaneae</taxon>
        <taxon>Solanum</taxon>
    </lineage>
</organism>
<dbReference type="InterPro" id="IPR002347">
    <property type="entry name" value="SDR_fam"/>
</dbReference>
<evidence type="ECO:0000313" key="6">
    <source>
        <dbReference type="EMBL" id="KAK6780736.1"/>
    </source>
</evidence>
<dbReference type="Gene3D" id="3.40.50.720">
    <property type="entry name" value="NAD(P)-binding Rossmann-like Domain"/>
    <property type="match status" value="1"/>
</dbReference>
<sequence length="790" mass="85546">MLRLASRGGIKSRALLQTFNKDFSTHVERKLEGKVALITGAASGIGKETAAKFINNGAKVVIADVQNQLGKETASELGPNASFVVCDVTKESDVSSIACRTPRTIADLDIDAFDRVMAINVRGVIAGIKHAARVMIPRKTGSILCTASVTGVLGGLAQPTYSTTKSCVIGIMRSVTAELSEHGIRINCVSPFAIPTPFYMDEIKLHYPELEPEVLVKMLHRTSELKGVYCEPIDVANAALFLASDDAKKQSIFILLHCINMAAATCCFSAGTGNGSSFSFLTSHRPSTSLRPPPSLFIPKAVHQKSPSSPHHPPSQKAVGKQNFIWRSKDERQLANKDGRSSKNETGRSKSTAFKFSGMQRKGSGKGAPFESKEPQVETGIIEDATFLNAVVKSYVATSDNACVSLCAFMIGDGKLLTNAHCVEHGTQVKVKRRGDDTKYVAKVLARGVECDIAMLSVESKDFWKGAEPLSFGHLPHLQDAVTVVGYPLGGDTISVTKGVVSRVEVFNSLSNSIVISGFPCLGVLLQKLENPALRACLRVPSNEGVLVRKIEPTSDVSNVVKEGDVIVSFDGVRVGCEGTVPFRSSERIAFRYLISQKFTGDVAELGIIRAGEFLKVQAVLKPRVHLVPYHIEGGQPSYLIVAGLVFTPLSEPLIEEECEDTIGLKLLIKARYSFAKFEGEQIVILSQVLKLNGTRIKNIHHLAHLVDSCKDKYLVFEFEDNFLVVLEREAASSASSSILIDYGIPAERSSDLLEPYVDSIGPDEATDQHEFGDSPVSNSEFGYDGLLWA</sequence>
<dbReference type="SUPFAM" id="SSF51735">
    <property type="entry name" value="NAD(P)-binding Rossmann-fold domains"/>
    <property type="match status" value="1"/>
</dbReference>